<evidence type="ECO:0000256" key="2">
    <source>
        <dbReference type="ARBA" id="ARBA00022490"/>
    </source>
</evidence>
<evidence type="ECO:0000259" key="6">
    <source>
        <dbReference type="Pfam" id="PF18311"/>
    </source>
</evidence>
<dbReference type="Gene3D" id="3.30.1370.10">
    <property type="entry name" value="K Homology domain, type 1"/>
    <property type="match status" value="1"/>
</dbReference>
<proteinExistence type="predicted"/>
<dbReference type="GO" id="GO:0071035">
    <property type="term" value="P:nuclear polyadenylation-dependent rRNA catabolic process"/>
    <property type="evidence" value="ECO:0007669"/>
    <property type="project" value="EnsemblFungi"/>
</dbReference>
<dbReference type="GO" id="GO:0034475">
    <property type="term" value="P:U4 snRNA 3'-end processing"/>
    <property type="evidence" value="ECO:0007669"/>
    <property type="project" value="TreeGrafter"/>
</dbReference>
<keyword evidence="8" id="KW-1185">Reference proteome</keyword>
<dbReference type="SUPFAM" id="SSF54791">
    <property type="entry name" value="Eukaryotic type KH-domain (KH-domain type I)"/>
    <property type="match status" value="1"/>
</dbReference>
<dbReference type="InParanoid" id="A0A1D2VLX6"/>
<keyword evidence="7" id="KW-0269">Exonuclease</keyword>
<organism evidence="7 8">
    <name type="scientific">Ascoidea rubescens DSM 1968</name>
    <dbReference type="NCBI Taxonomy" id="1344418"/>
    <lineage>
        <taxon>Eukaryota</taxon>
        <taxon>Fungi</taxon>
        <taxon>Dikarya</taxon>
        <taxon>Ascomycota</taxon>
        <taxon>Saccharomycotina</taxon>
        <taxon>Saccharomycetes</taxon>
        <taxon>Ascoideaceae</taxon>
        <taxon>Ascoidea</taxon>
    </lineage>
</organism>
<dbReference type="InterPro" id="IPR012340">
    <property type="entry name" value="NA-bd_OB-fold"/>
</dbReference>
<evidence type="ECO:0000313" key="8">
    <source>
        <dbReference type="Proteomes" id="UP000095038"/>
    </source>
</evidence>
<dbReference type="GO" id="GO:0005730">
    <property type="term" value="C:nucleolus"/>
    <property type="evidence" value="ECO:0007669"/>
    <property type="project" value="EnsemblFungi"/>
</dbReference>
<feature type="domain" description="K Homology" evidence="5">
    <location>
        <begin position="163"/>
        <end position="209"/>
    </location>
</feature>
<dbReference type="Gene3D" id="2.40.50.140">
    <property type="entry name" value="Nucleic acid-binding proteins"/>
    <property type="match status" value="1"/>
</dbReference>
<dbReference type="GO" id="GO:0000467">
    <property type="term" value="P:exonucleolytic trimming to generate mature 3'-end of 5.8S rRNA from tricistronic rRNA transcript (SSU-rRNA, 5.8S rRNA, LSU-rRNA)"/>
    <property type="evidence" value="ECO:0007669"/>
    <property type="project" value="EnsemblFungi"/>
</dbReference>
<evidence type="ECO:0000259" key="5">
    <source>
        <dbReference type="Pfam" id="PF15985"/>
    </source>
</evidence>
<dbReference type="GO" id="GO:0071038">
    <property type="term" value="P:TRAMP-dependent tRNA surveillance pathway"/>
    <property type="evidence" value="ECO:0007669"/>
    <property type="project" value="EnsemblFungi"/>
</dbReference>
<dbReference type="InterPro" id="IPR026699">
    <property type="entry name" value="Exosome_RNA_bind1/RRP40/RRP4"/>
</dbReference>
<dbReference type="SUPFAM" id="SSF50249">
    <property type="entry name" value="Nucleic acid-binding proteins"/>
    <property type="match status" value="1"/>
</dbReference>
<dbReference type="GO" id="GO:0030145">
    <property type="term" value="F:manganese ion binding"/>
    <property type="evidence" value="ECO:0007669"/>
    <property type="project" value="EnsemblFungi"/>
</dbReference>
<dbReference type="GO" id="GO:0004527">
    <property type="term" value="F:exonuclease activity"/>
    <property type="evidence" value="ECO:0007669"/>
    <property type="project" value="UniProtKB-KW"/>
</dbReference>
<protein>
    <submittedName>
        <fullName evidence="7">Exosome complex exonuclease RRP40</fullName>
    </submittedName>
</protein>
<keyword evidence="7" id="KW-0378">Hydrolase</keyword>
<dbReference type="GO" id="GO:0071051">
    <property type="term" value="P:poly(A)-dependent snoRNA 3'-end processing"/>
    <property type="evidence" value="ECO:0007669"/>
    <property type="project" value="TreeGrafter"/>
</dbReference>
<evidence type="ECO:0000256" key="4">
    <source>
        <dbReference type="ARBA" id="ARBA00022884"/>
    </source>
</evidence>
<dbReference type="STRING" id="1344418.A0A1D2VLX6"/>
<dbReference type="InterPro" id="IPR036612">
    <property type="entry name" value="KH_dom_type_1_sf"/>
</dbReference>
<keyword evidence="2" id="KW-0963">Cytoplasm</keyword>
<name>A0A1D2VLX6_9ASCO</name>
<dbReference type="GO" id="GO:0071034">
    <property type="term" value="P:CUT catabolic process"/>
    <property type="evidence" value="ECO:0007669"/>
    <property type="project" value="TreeGrafter"/>
</dbReference>
<keyword evidence="4" id="KW-0694">RNA-binding</keyword>
<dbReference type="GO" id="GO:0003723">
    <property type="term" value="F:RNA binding"/>
    <property type="evidence" value="ECO:0007669"/>
    <property type="project" value="UniProtKB-KW"/>
</dbReference>
<dbReference type="Proteomes" id="UP000095038">
    <property type="component" value="Unassembled WGS sequence"/>
</dbReference>
<dbReference type="GO" id="GO:0000177">
    <property type="term" value="C:cytoplasmic exosome (RNase complex)"/>
    <property type="evidence" value="ECO:0007669"/>
    <property type="project" value="EnsemblFungi"/>
</dbReference>
<keyword evidence="3" id="KW-0271">Exosome</keyword>
<reference evidence="8" key="1">
    <citation type="submission" date="2016-05" db="EMBL/GenBank/DDBJ databases">
        <title>Comparative genomics of biotechnologically important yeasts.</title>
        <authorList>
            <consortium name="DOE Joint Genome Institute"/>
            <person name="Riley R."/>
            <person name="Haridas S."/>
            <person name="Wolfe K.H."/>
            <person name="Lopes M.R."/>
            <person name="Hittinger C.T."/>
            <person name="Goker M."/>
            <person name="Salamov A."/>
            <person name="Wisecaver J."/>
            <person name="Long T.M."/>
            <person name="Aerts A.L."/>
            <person name="Barry K."/>
            <person name="Choi C."/>
            <person name="Clum A."/>
            <person name="Coughlan A.Y."/>
            <person name="Deshpande S."/>
            <person name="Douglass A.P."/>
            <person name="Hanson S.J."/>
            <person name="Klenk H.-P."/>
            <person name="Labutti K."/>
            <person name="Lapidus A."/>
            <person name="Lindquist E."/>
            <person name="Lipzen A."/>
            <person name="Meier-Kolthoff J.P."/>
            <person name="Ohm R.A."/>
            <person name="Otillar R.P."/>
            <person name="Pangilinan J."/>
            <person name="Peng Y."/>
            <person name="Rokas A."/>
            <person name="Rosa C.A."/>
            <person name="Scheuner C."/>
            <person name="Sibirny A.A."/>
            <person name="Slot J.C."/>
            <person name="Stielow J.B."/>
            <person name="Sun H."/>
            <person name="Kurtzman C.P."/>
            <person name="Blackwell M."/>
            <person name="Grigoriev I.V."/>
            <person name="Jeffries T.W."/>
        </authorList>
    </citation>
    <scope>NUCLEOTIDE SEQUENCE [LARGE SCALE GENOMIC DNA]</scope>
    <source>
        <strain evidence="8">DSM 1968</strain>
    </source>
</reference>
<dbReference type="GO" id="GO:0000176">
    <property type="term" value="C:nuclear exosome (RNase complex)"/>
    <property type="evidence" value="ECO:0007669"/>
    <property type="project" value="EnsemblFungi"/>
</dbReference>
<dbReference type="FunCoup" id="A0A1D2VLX6">
    <property type="interactions" value="807"/>
</dbReference>
<dbReference type="PANTHER" id="PTHR21321">
    <property type="entry name" value="PNAS-3 RELATED"/>
    <property type="match status" value="1"/>
</dbReference>
<feature type="domain" description="Exosome complex exonuclease Rrp40 N-terminal" evidence="6">
    <location>
        <begin position="30"/>
        <end position="72"/>
    </location>
</feature>
<dbReference type="Pfam" id="PF18311">
    <property type="entry name" value="Rrp40_N"/>
    <property type="match status" value="1"/>
</dbReference>
<accession>A0A1D2VLX6</accession>
<dbReference type="GeneID" id="30965521"/>
<dbReference type="SUPFAM" id="SSF110324">
    <property type="entry name" value="Ribosomal L27 protein-like"/>
    <property type="match status" value="1"/>
</dbReference>
<dbReference type="AlphaFoldDB" id="A0A1D2VLX6"/>
<dbReference type="Pfam" id="PF21262">
    <property type="entry name" value="RRP40_S1"/>
    <property type="match status" value="1"/>
</dbReference>
<dbReference type="OrthoDB" id="340500at2759"/>
<dbReference type="InterPro" id="IPR041054">
    <property type="entry name" value="Rrp40_N_euk"/>
</dbReference>
<dbReference type="EMBL" id="KV454477">
    <property type="protein sequence ID" value="ODV62555.1"/>
    <property type="molecule type" value="Genomic_DNA"/>
</dbReference>
<gene>
    <name evidence="7" type="ORF">ASCRUDRAFT_7108</name>
</gene>
<sequence>MSDTLFDLNAQIVIPGDLLPDHIQDNDSELVLGPGISTDTSSNTLIPVNPGYLRVQQKSKKKKIIFVDSPSKNYTPNLNDLVIGVVLGTIGESYKVSLSNFKPYCLLSFYSIENASRKNRLNFKVGDLVYARVSKANVHIDVELECLNEVTNKSDGFGLLDNGYVFDTSLNYARHLFFNSDNSILTNLSNRCRFDIAIGINGKIWIKTDDLITTLAASIYIQKAQTVPEEQLNSLLFKTFKNYDL</sequence>
<dbReference type="InterPro" id="IPR004088">
    <property type="entry name" value="KH_dom_type_1"/>
</dbReference>
<evidence type="ECO:0000256" key="3">
    <source>
        <dbReference type="ARBA" id="ARBA00022835"/>
    </source>
</evidence>
<dbReference type="PANTHER" id="PTHR21321:SF1">
    <property type="entry name" value="EXOSOME COMPLEX COMPONENT RRP40"/>
    <property type="match status" value="1"/>
</dbReference>
<dbReference type="RefSeq" id="XP_020048862.1">
    <property type="nucleotide sequence ID" value="XM_020191885.1"/>
</dbReference>
<dbReference type="FunFam" id="2.40.50.140:FF:000127">
    <property type="entry name" value="Exosome complex component RRP40"/>
    <property type="match status" value="1"/>
</dbReference>
<evidence type="ECO:0000313" key="7">
    <source>
        <dbReference type="EMBL" id="ODV62555.1"/>
    </source>
</evidence>
<dbReference type="Pfam" id="PF15985">
    <property type="entry name" value="KH_6"/>
    <property type="match status" value="1"/>
</dbReference>
<comment type="subcellular location">
    <subcellularLocation>
        <location evidence="1">Nucleus</location>
    </subcellularLocation>
</comment>
<evidence type="ECO:0000256" key="1">
    <source>
        <dbReference type="ARBA" id="ARBA00004123"/>
    </source>
</evidence>
<dbReference type="Gene3D" id="2.40.50.100">
    <property type="match status" value="1"/>
</dbReference>
<keyword evidence="7" id="KW-0540">Nuclease</keyword>